<evidence type="ECO:0000313" key="3">
    <source>
        <dbReference type="Proteomes" id="UP000245207"/>
    </source>
</evidence>
<dbReference type="InterPro" id="IPR024752">
    <property type="entry name" value="Myb/SANT-like_dom"/>
</dbReference>
<dbReference type="PANTHER" id="PTHR31704:SF55">
    <property type="entry name" value="MYB_SANT-LIKE DNA-BINDING DOMAIN PROTEIN"/>
    <property type="match status" value="1"/>
</dbReference>
<dbReference type="STRING" id="35608.A0A2U1NGK3"/>
<keyword evidence="3" id="KW-1185">Reference proteome</keyword>
<accession>A0A2U1NGK3</accession>
<evidence type="ECO:0000259" key="1">
    <source>
        <dbReference type="Pfam" id="PF12776"/>
    </source>
</evidence>
<dbReference type="Proteomes" id="UP000245207">
    <property type="component" value="Unassembled WGS sequence"/>
</dbReference>
<organism evidence="2 3">
    <name type="scientific">Artemisia annua</name>
    <name type="common">Sweet wormwood</name>
    <dbReference type="NCBI Taxonomy" id="35608"/>
    <lineage>
        <taxon>Eukaryota</taxon>
        <taxon>Viridiplantae</taxon>
        <taxon>Streptophyta</taxon>
        <taxon>Embryophyta</taxon>
        <taxon>Tracheophyta</taxon>
        <taxon>Spermatophyta</taxon>
        <taxon>Magnoliopsida</taxon>
        <taxon>eudicotyledons</taxon>
        <taxon>Gunneridae</taxon>
        <taxon>Pentapetalae</taxon>
        <taxon>asterids</taxon>
        <taxon>campanulids</taxon>
        <taxon>Asterales</taxon>
        <taxon>Asteraceae</taxon>
        <taxon>Asteroideae</taxon>
        <taxon>Anthemideae</taxon>
        <taxon>Artemisiinae</taxon>
        <taxon>Artemisia</taxon>
    </lineage>
</organism>
<dbReference type="EMBL" id="PKPP01002876">
    <property type="protein sequence ID" value="PWA72580.1"/>
    <property type="molecule type" value="Genomic_DNA"/>
</dbReference>
<feature type="domain" description="Myb/SANT-like" evidence="1">
    <location>
        <begin position="169"/>
        <end position="259"/>
    </location>
</feature>
<reference evidence="2 3" key="1">
    <citation type="journal article" date="2018" name="Mol. Plant">
        <title>The genome of Artemisia annua provides insight into the evolution of Asteraceae family and artemisinin biosynthesis.</title>
        <authorList>
            <person name="Shen Q."/>
            <person name="Zhang L."/>
            <person name="Liao Z."/>
            <person name="Wang S."/>
            <person name="Yan T."/>
            <person name="Shi P."/>
            <person name="Liu M."/>
            <person name="Fu X."/>
            <person name="Pan Q."/>
            <person name="Wang Y."/>
            <person name="Lv Z."/>
            <person name="Lu X."/>
            <person name="Zhang F."/>
            <person name="Jiang W."/>
            <person name="Ma Y."/>
            <person name="Chen M."/>
            <person name="Hao X."/>
            <person name="Li L."/>
            <person name="Tang Y."/>
            <person name="Lv G."/>
            <person name="Zhou Y."/>
            <person name="Sun X."/>
            <person name="Brodelius P.E."/>
            <person name="Rose J.K.C."/>
            <person name="Tang K."/>
        </authorList>
    </citation>
    <scope>NUCLEOTIDE SEQUENCE [LARGE SCALE GENOMIC DNA]</scope>
    <source>
        <strain evidence="3">cv. Huhao1</strain>
        <tissue evidence="2">Leaf</tissue>
    </source>
</reference>
<protein>
    <submittedName>
        <fullName evidence="2">Myb/SANT-like domain-containing protein</fullName>
    </submittedName>
</protein>
<dbReference type="OrthoDB" id="4955136at2759"/>
<sequence length="488" mass="55086">MHDIGLKSVATIDGLTIRADGLPVQVNSKNYSMFDEVAPSKCMGSISSKTYGVNSPSSSTLRGTYDRISLVDIKDSVVETRPSNAELPRVVLFEDPKLVKEVQETVLDASSSFASKVGANIATRKVNVRTLDTGTPLNEKAEMLKGGVFGYVNKKMAPTNETAKANFNWTEQYVLNLCDFLIAYQNKKGQNCDFKWMQLQPEFEKKHNIKFNSKKSLKSKFDGMKRQFTLWKTLKNGETGLGWDESTGKLNCSDTWWDQKIEENENFKPFRTKPPSKELQDAWYQLFGDSVACGANEMAPSMDIGTSNEAPIANPEHIDVEFDDNADTYEVYTQFSNSLDAQEEAFYPDLMKDVGQDVPTSSKVGVSKQVNKSSKLTMKPKNVQMKRTGRDSTGSRMFKEFMVKQNEKQYRLIEILQSDASGVNKEDPYSASRCMSVLNVMIDGGMMEDDSPLYYLAMDLLKDAITRELFLNMRSDDSRLKWLQHKQD</sequence>
<gene>
    <name evidence="2" type="ORF">CTI12_AA266310</name>
</gene>
<proteinExistence type="predicted"/>
<evidence type="ECO:0000313" key="2">
    <source>
        <dbReference type="EMBL" id="PWA72580.1"/>
    </source>
</evidence>
<comment type="caution">
    <text evidence="2">The sequence shown here is derived from an EMBL/GenBank/DDBJ whole genome shotgun (WGS) entry which is preliminary data.</text>
</comment>
<name>A0A2U1NGK3_ARTAN</name>
<dbReference type="Pfam" id="PF12776">
    <property type="entry name" value="Myb_DNA-bind_3"/>
    <property type="match status" value="1"/>
</dbReference>
<dbReference type="PANTHER" id="PTHR31704">
    <property type="entry name" value="MYB/SANT-LIKE DNA-BINDING DOMAIN PROTEIN-RELATED"/>
    <property type="match status" value="1"/>
</dbReference>
<dbReference type="AlphaFoldDB" id="A0A2U1NGK3"/>